<accession>A0A7D3QRJ5</accession>
<organism evidence="2">
    <name type="scientific">Parvoviridae sp</name>
    <dbReference type="NCBI Taxonomy" id="1940570"/>
    <lineage>
        <taxon>Viruses</taxon>
        <taxon>Monodnaviria</taxon>
        <taxon>Shotokuvirae</taxon>
        <taxon>Cossaviricota</taxon>
        <taxon>Quintoviricetes</taxon>
        <taxon>Piccovirales</taxon>
        <taxon>Parvoviridae</taxon>
    </lineage>
</organism>
<evidence type="ECO:0000313" key="2">
    <source>
        <dbReference type="EMBL" id="QKE55010.1"/>
    </source>
</evidence>
<dbReference type="EMBL" id="MT138402">
    <property type="protein sequence ID" value="QKE55010.1"/>
    <property type="molecule type" value="Genomic_DNA"/>
</dbReference>
<evidence type="ECO:0000256" key="1">
    <source>
        <dbReference type="SAM" id="MobiDB-lite"/>
    </source>
</evidence>
<sequence length="493" mass="56372">MGVEPYSISNSWLAYIQNQPYQYPNDNNSLTGDGVDFFNTGWHILPNMLWKHLVTPKQWSELTIKAEAYHVESITTTVFNMVPMTTQLAIQSTNVFTAFNNTIYALGYTDDLYETNWKNWYPHDFKLTHSLLYKEGLVCEVGANTKKRNMLPIYGWRIPNTRPLSKNSYNNRTGLGLSSVYPAGQNNPNETNFDQRPSGCVWDPMNRPNNLKELRPGKNSINFTWTCHPSDEGKWFNLDMIAAWHPYTPEGPYNIVHPRPGEYKLSAEMDPDRVASKNELAPPVNDYTMPDFSNLPVVPMAWWWQEMKNSMAPATMDKWQLKYMDLFFTGTEKEQYMYGPNQHFIKIVPIFDSAGTHIECSALVGVKTTLNLQIKNRRSALYCPTWGPFNWFSTYSACSTDMQYTGAWIRYRTGGMRRTWQNLADSSNISAHPRETPFVTTEQNPSGSGQDGTRSTLTYTRAAMPTAPPMDLDRVPITSAGIQPLEHITGHRV</sequence>
<feature type="region of interest" description="Disordered" evidence="1">
    <location>
        <begin position="427"/>
        <end position="455"/>
    </location>
</feature>
<evidence type="ECO:0008006" key="3">
    <source>
        <dbReference type="Google" id="ProtNLM"/>
    </source>
</evidence>
<name>A0A7D3QRJ5_9VIRU</name>
<protein>
    <recommendedName>
        <fullName evidence="3">Capsid protein</fullName>
    </recommendedName>
</protein>
<reference evidence="2" key="1">
    <citation type="submission" date="2020-01" db="EMBL/GenBank/DDBJ databases">
        <title>Viral genomes from wild and zoo birds in China.</title>
        <authorList>
            <person name="He M.Y."/>
            <person name="Shan L.T."/>
            <person name="Zhang W."/>
            <person name="Yang X.S."/>
        </authorList>
    </citation>
    <scope>NUCLEOTIDE SEQUENCE</scope>
    <source>
        <strain evidence="2">Bth060pas02</strain>
    </source>
</reference>
<feature type="compositionally biased region" description="Polar residues" evidence="1">
    <location>
        <begin position="438"/>
        <end position="455"/>
    </location>
</feature>
<proteinExistence type="predicted"/>